<evidence type="ECO:0000256" key="1">
    <source>
        <dbReference type="ARBA" id="ARBA00022603"/>
    </source>
</evidence>
<keyword evidence="1 4" id="KW-0489">Methyltransferase</keyword>
<dbReference type="EMBL" id="JAFCNB010000004">
    <property type="protein sequence ID" value="MBP2704181.1"/>
    <property type="molecule type" value="Genomic_DNA"/>
</dbReference>
<accession>A0A940WNB7</accession>
<comment type="caution">
    <text evidence="4">The sequence shown here is derived from an EMBL/GenBank/DDBJ whole genome shotgun (WGS) entry which is preliminary data.</text>
</comment>
<dbReference type="InterPro" id="IPR029063">
    <property type="entry name" value="SAM-dependent_MTases_sf"/>
</dbReference>
<dbReference type="GO" id="GO:0016279">
    <property type="term" value="F:protein-lysine N-methyltransferase activity"/>
    <property type="evidence" value="ECO:0007669"/>
    <property type="project" value="TreeGrafter"/>
</dbReference>
<dbReference type="GO" id="GO:0032259">
    <property type="term" value="P:methylation"/>
    <property type="evidence" value="ECO:0007669"/>
    <property type="project" value="UniProtKB-KW"/>
</dbReference>
<dbReference type="SUPFAM" id="SSF53335">
    <property type="entry name" value="S-adenosyl-L-methionine-dependent methyltransferases"/>
    <property type="match status" value="1"/>
</dbReference>
<sequence length="239" mass="25023">MDDVAIPPGPAPDPALAAFVRDHTTLAPVPYVPEIRLRTAARPGTVGAPGRDGTDSTDGTEGELYELWELAGRLPFWAYPWAGGQALARHILDHPELVRGRTVLDVATGSGLVAVAAALAGAAEVTANDVDPNALAATALNARANGVSVRLLPGDLLDRAPGQDVVLAGDVLYERPLAERVIPFLSRPGVALAGVPDRACTHLPPGVATRVATYDVPAVLEDTPTKQTAIYRFIRSIDL</sequence>
<proteinExistence type="predicted"/>
<evidence type="ECO:0000313" key="4">
    <source>
        <dbReference type="EMBL" id="MBP2704181.1"/>
    </source>
</evidence>
<dbReference type="PANTHER" id="PTHR43648:SF1">
    <property type="entry name" value="ELECTRON TRANSFER FLAVOPROTEIN BETA SUBUNIT LYSINE METHYLTRANSFERASE"/>
    <property type="match status" value="1"/>
</dbReference>
<evidence type="ECO:0000256" key="3">
    <source>
        <dbReference type="SAM" id="MobiDB-lite"/>
    </source>
</evidence>
<dbReference type="Pfam" id="PF06325">
    <property type="entry name" value="PrmA"/>
    <property type="match status" value="1"/>
</dbReference>
<dbReference type="InterPro" id="IPR050078">
    <property type="entry name" value="Ribosomal_L11_MeTrfase_PrmA"/>
</dbReference>
<dbReference type="Proteomes" id="UP000674234">
    <property type="component" value="Unassembled WGS sequence"/>
</dbReference>
<protein>
    <submittedName>
        <fullName evidence="4">Methyltransferase</fullName>
    </submittedName>
</protein>
<evidence type="ECO:0000313" key="5">
    <source>
        <dbReference type="Proteomes" id="UP000674234"/>
    </source>
</evidence>
<name>A0A940WNB7_9ACTN</name>
<dbReference type="PANTHER" id="PTHR43648">
    <property type="entry name" value="ELECTRON TRANSFER FLAVOPROTEIN BETA SUBUNIT LYSINE METHYLTRANSFERASE"/>
    <property type="match status" value="1"/>
</dbReference>
<dbReference type="RefSeq" id="WP_210155470.1">
    <property type="nucleotide sequence ID" value="NZ_JAFCNB010000004.1"/>
</dbReference>
<reference evidence="4" key="1">
    <citation type="submission" date="2021-02" db="EMBL/GenBank/DDBJ databases">
        <title>Draft genome sequence of Microbispora sp. RL4-1S isolated from rice leaves in Thailand.</title>
        <authorList>
            <person name="Muangham S."/>
            <person name="Duangmal K."/>
        </authorList>
    </citation>
    <scope>NUCLEOTIDE SEQUENCE</scope>
    <source>
        <strain evidence="4">RL4-1S</strain>
    </source>
</reference>
<keyword evidence="5" id="KW-1185">Reference proteome</keyword>
<dbReference type="AlphaFoldDB" id="A0A940WNB7"/>
<dbReference type="Gene3D" id="3.40.50.150">
    <property type="entry name" value="Vaccinia Virus protein VP39"/>
    <property type="match status" value="1"/>
</dbReference>
<keyword evidence="2" id="KW-0808">Transferase</keyword>
<evidence type="ECO:0000256" key="2">
    <source>
        <dbReference type="ARBA" id="ARBA00022679"/>
    </source>
</evidence>
<feature type="region of interest" description="Disordered" evidence="3">
    <location>
        <begin position="40"/>
        <end position="60"/>
    </location>
</feature>
<gene>
    <name evidence="4" type="ORF">JOL79_10195</name>
</gene>
<organism evidence="4 5">
    <name type="scientific">Microbispora oryzae</name>
    <dbReference type="NCBI Taxonomy" id="2806554"/>
    <lineage>
        <taxon>Bacteria</taxon>
        <taxon>Bacillati</taxon>
        <taxon>Actinomycetota</taxon>
        <taxon>Actinomycetes</taxon>
        <taxon>Streptosporangiales</taxon>
        <taxon>Streptosporangiaceae</taxon>
        <taxon>Microbispora</taxon>
    </lineage>
</organism>